<accession>A0A2P8EK47</accession>
<dbReference type="OrthoDB" id="259831at2"/>
<evidence type="ECO:0000313" key="2">
    <source>
        <dbReference type="Proteomes" id="UP000242133"/>
    </source>
</evidence>
<dbReference type="Proteomes" id="UP000242133">
    <property type="component" value="Unassembled WGS sequence"/>
</dbReference>
<dbReference type="Pfam" id="PF09618">
    <property type="entry name" value="Cas_Csy4"/>
    <property type="match status" value="1"/>
</dbReference>
<dbReference type="EMBL" id="PYGI01000029">
    <property type="protein sequence ID" value="PSL09814.1"/>
    <property type="molecule type" value="Genomic_DNA"/>
</dbReference>
<dbReference type="Gene3D" id="3.30.70.2540">
    <property type="entry name" value="CRISPR-associated endoribonuclease Cas6/Csy4"/>
    <property type="match status" value="1"/>
</dbReference>
<sequence length="210" mass="23646">MNYYQDITLLPDADIALGFLWQKIYQQVHIALVEQKVDAQHSAIAVSFPGYGSKGFPLGNKLRVLAKEKTQLEKLNLAGFLTRFEDYTHLKSIQPVPEDTVPVAFVRQQVKGQARIAKDMQAKAQLWSEKSGQSLEECLQQLEKTKPKGESKAPFIWMQSQQTKASNPEHSARFPLFIQKVVAEQAHDGMFNCYGLSVARGEEVATVPHF</sequence>
<evidence type="ECO:0000313" key="1">
    <source>
        <dbReference type="EMBL" id="PSL09814.1"/>
    </source>
</evidence>
<dbReference type="CDD" id="cd09739">
    <property type="entry name" value="Cas6_I-F"/>
    <property type="match status" value="1"/>
</dbReference>
<dbReference type="AlphaFoldDB" id="A0A2P8EK47"/>
<name>A0A2P8EK47_9GAMM</name>
<proteinExistence type="predicted"/>
<dbReference type="GO" id="GO:0004519">
    <property type="term" value="F:endonuclease activity"/>
    <property type="evidence" value="ECO:0007669"/>
    <property type="project" value="InterPro"/>
</dbReference>
<keyword evidence="2" id="KW-1185">Reference proteome</keyword>
<dbReference type="NCBIfam" id="TIGR02563">
    <property type="entry name" value="cas_Csy4"/>
    <property type="match status" value="1"/>
</dbReference>
<comment type="caution">
    <text evidence="1">The sequence shown here is derived from an EMBL/GenBank/DDBJ whole genome shotgun (WGS) entry which is preliminary data.</text>
</comment>
<gene>
    <name evidence="1" type="ORF">CLV44_12933</name>
</gene>
<reference evidence="1 2" key="1">
    <citation type="submission" date="2018-03" db="EMBL/GenBank/DDBJ databases">
        <title>Genomic Encyclopedia of Archaeal and Bacterial Type Strains, Phase II (KMG-II): from individual species to whole genera.</title>
        <authorList>
            <person name="Goeker M."/>
        </authorList>
    </citation>
    <scope>NUCLEOTIDE SEQUENCE [LARGE SCALE GENOMIC DNA]</scope>
    <source>
        <strain evidence="1 2">DSM 17586</strain>
    </source>
</reference>
<organism evidence="1 2">
    <name type="scientific">Marinobacterium halophilum</name>
    <dbReference type="NCBI Taxonomy" id="267374"/>
    <lineage>
        <taxon>Bacteria</taxon>
        <taxon>Pseudomonadati</taxon>
        <taxon>Pseudomonadota</taxon>
        <taxon>Gammaproteobacteria</taxon>
        <taxon>Oceanospirillales</taxon>
        <taxon>Oceanospirillaceae</taxon>
        <taxon>Marinobacterium</taxon>
    </lineage>
</organism>
<dbReference type="GO" id="GO:0043571">
    <property type="term" value="P:maintenance of CRISPR repeat elements"/>
    <property type="evidence" value="ECO:0007669"/>
    <property type="project" value="InterPro"/>
</dbReference>
<dbReference type="InterPro" id="IPR013396">
    <property type="entry name" value="CRISPR-assoc_prot_Csy4"/>
</dbReference>
<dbReference type="RefSeq" id="WP_106593227.1">
    <property type="nucleotide sequence ID" value="NZ_PYGI01000029.1"/>
</dbReference>
<dbReference type="InterPro" id="IPR042564">
    <property type="entry name" value="CRISPR-Cas6/Csy4_sf"/>
</dbReference>
<protein>
    <submittedName>
        <fullName evidence="1">CRISPR-associated Csy4 family protein</fullName>
    </submittedName>
</protein>